<reference evidence="2" key="1">
    <citation type="submission" date="2021-10" db="EMBL/GenBank/DDBJ databases">
        <title>De novo Genome Assembly of Clathrus columnatus (Basidiomycota, Fungi) Using Illumina and Nanopore Sequence Data.</title>
        <authorList>
            <person name="Ogiso-Tanaka E."/>
            <person name="Itagaki H."/>
            <person name="Hosoya T."/>
            <person name="Hosaka K."/>
        </authorList>
    </citation>
    <scope>NUCLEOTIDE SEQUENCE</scope>
    <source>
        <strain evidence="2">MO-923</strain>
    </source>
</reference>
<evidence type="ECO:0000313" key="2">
    <source>
        <dbReference type="EMBL" id="GJJ06831.1"/>
    </source>
</evidence>
<organism evidence="2 3">
    <name type="scientific">Clathrus columnatus</name>
    <dbReference type="NCBI Taxonomy" id="1419009"/>
    <lineage>
        <taxon>Eukaryota</taxon>
        <taxon>Fungi</taxon>
        <taxon>Dikarya</taxon>
        <taxon>Basidiomycota</taxon>
        <taxon>Agaricomycotina</taxon>
        <taxon>Agaricomycetes</taxon>
        <taxon>Phallomycetidae</taxon>
        <taxon>Phallales</taxon>
        <taxon>Clathraceae</taxon>
        <taxon>Clathrus</taxon>
    </lineage>
</organism>
<dbReference type="Proteomes" id="UP001050691">
    <property type="component" value="Unassembled WGS sequence"/>
</dbReference>
<comment type="caution">
    <text evidence="2">The sequence shown here is derived from an EMBL/GenBank/DDBJ whole genome shotgun (WGS) entry which is preliminary data.</text>
</comment>
<proteinExistence type="predicted"/>
<dbReference type="EMBL" id="BPWL01000001">
    <property type="protein sequence ID" value="GJJ06831.1"/>
    <property type="molecule type" value="Genomic_DNA"/>
</dbReference>
<protein>
    <submittedName>
        <fullName evidence="2">Uncharacterized protein</fullName>
    </submittedName>
</protein>
<sequence length="98" mass="11036">MRCAHIQWASATIRHCLELVSSPSLQIDIFVTNTTPDLKTTTHLSTEVSDFLPRQPYMSVTTDNETNHSRETSFDVSTDSSHVEDSEVLNILDTDPEQ</sequence>
<evidence type="ECO:0000256" key="1">
    <source>
        <dbReference type="SAM" id="MobiDB-lite"/>
    </source>
</evidence>
<gene>
    <name evidence="2" type="ORF">Clacol_001027</name>
</gene>
<accession>A0AAV5A2P6</accession>
<feature type="region of interest" description="Disordered" evidence="1">
    <location>
        <begin position="57"/>
        <end position="98"/>
    </location>
</feature>
<dbReference type="AlphaFoldDB" id="A0AAV5A2P6"/>
<evidence type="ECO:0000313" key="3">
    <source>
        <dbReference type="Proteomes" id="UP001050691"/>
    </source>
</evidence>
<keyword evidence="3" id="KW-1185">Reference proteome</keyword>
<name>A0AAV5A2P6_9AGAM</name>